<sequence>MNLFDWIEYTSVAFGLLYVIFIIRQHILCWICGIIASALYIWSLMHAKIYLEAALNFYYVIMGVYGWYHWLHPKRRTATNEPAVLPVSVWKSSDHLINIVVCVLLSLMLGRLSHQLTDSPRPYFDAVITVFSFSATFLEARKVLSAWVYWFFINGASIILMLDRSMPGYAILSVVTTILCIKGYIDWKKSYTKLSNSHTIL</sequence>
<evidence type="ECO:0000256" key="8">
    <source>
        <dbReference type="ARBA" id="ARBA00022989"/>
    </source>
</evidence>
<dbReference type="PANTHER" id="PTHR36122">
    <property type="entry name" value="NICOTINAMIDE RIBOSIDE TRANSPORTER PNUC"/>
    <property type="match status" value="1"/>
</dbReference>
<keyword evidence="6" id="KW-1003">Cell membrane</keyword>
<evidence type="ECO:0000256" key="7">
    <source>
        <dbReference type="ARBA" id="ARBA00022692"/>
    </source>
</evidence>
<feature type="transmembrane region" description="Helical" evidence="10">
    <location>
        <begin position="95"/>
        <end position="112"/>
    </location>
</feature>
<dbReference type="AlphaFoldDB" id="A0A5B8VK95"/>
<protein>
    <recommendedName>
        <fullName evidence="4">Nicotinamide riboside transporter PnuC</fullName>
    </recommendedName>
</protein>
<evidence type="ECO:0000313" key="12">
    <source>
        <dbReference type="Proteomes" id="UP000321291"/>
    </source>
</evidence>
<evidence type="ECO:0000256" key="5">
    <source>
        <dbReference type="ARBA" id="ARBA00022448"/>
    </source>
</evidence>
<reference evidence="11 12" key="1">
    <citation type="journal article" date="2017" name="Int. J. Syst. Evol. Microbiol.">
        <title>Arachidicoccus ginsenosidivorans sp. nov., with ginsenoside-converting activity isolated from ginseng cultivating soil.</title>
        <authorList>
            <person name="Siddiqi M.Z."/>
            <person name="Aslam Z."/>
            <person name="Im W.T."/>
        </authorList>
    </citation>
    <scope>NUCLEOTIDE SEQUENCE [LARGE SCALE GENOMIC DNA]</scope>
    <source>
        <strain evidence="11 12">Gsoil 809</strain>
    </source>
</reference>
<dbReference type="KEGG" id="agi:FSB73_10235"/>
<name>A0A5B8VK95_9BACT</name>
<evidence type="ECO:0000256" key="2">
    <source>
        <dbReference type="ARBA" id="ARBA00004651"/>
    </source>
</evidence>
<keyword evidence="7 10" id="KW-0812">Transmembrane</keyword>
<feature type="transmembrane region" description="Helical" evidence="10">
    <location>
        <begin position="12"/>
        <end position="42"/>
    </location>
</feature>
<dbReference type="Proteomes" id="UP000321291">
    <property type="component" value="Chromosome"/>
</dbReference>
<dbReference type="Pfam" id="PF04973">
    <property type="entry name" value="NMN_transporter"/>
    <property type="match status" value="1"/>
</dbReference>
<organism evidence="11 12">
    <name type="scientific">Arachidicoccus ginsenosidivorans</name>
    <dbReference type="NCBI Taxonomy" id="496057"/>
    <lineage>
        <taxon>Bacteria</taxon>
        <taxon>Pseudomonadati</taxon>
        <taxon>Bacteroidota</taxon>
        <taxon>Chitinophagia</taxon>
        <taxon>Chitinophagales</taxon>
        <taxon>Chitinophagaceae</taxon>
        <taxon>Arachidicoccus</taxon>
    </lineage>
</organism>
<dbReference type="GO" id="GO:0034257">
    <property type="term" value="F:nicotinamide riboside transmembrane transporter activity"/>
    <property type="evidence" value="ECO:0007669"/>
    <property type="project" value="InterPro"/>
</dbReference>
<dbReference type="EMBL" id="CP042434">
    <property type="protein sequence ID" value="QEC71994.1"/>
    <property type="molecule type" value="Genomic_DNA"/>
</dbReference>
<keyword evidence="5" id="KW-0813">Transport</keyword>
<comment type="subcellular location">
    <subcellularLocation>
        <location evidence="2">Cell membrane</location>
        <topology evidence="2">Multi-pass membrane protein</topology>
    </subcellularLocation>
</comment>
<dbReference type="RefSeq" id="WP_146781560.1">
    <property type="nucleotide sequence ID" value="NZ_CP042434.1"/>
</dbReference>
<accession>A0A5B8VK95</accession>
<feature type="transmembrane region" description="Helical" evidence="10">
    <location>
        <begin position="143"/>
        <end position="162"/>
    </location>
</feature>
<evidence type="ECO:0000256" key="10">
    <source>
        <dbReference type="SAM" id="Phobius"/>
    </source>
</evidence>
<comment type="function">
    <text evidence="1">Required for nicotinamide riboside transport across the inner membrane.</text>
</comment>
<comment type="similarity">
    <text evidence="3">Belongs to the nicotinamide ribonucleoside (NR) uptake permease (TC 4.B.1) family.</text>
</comment>
<evidence type="ECO:0000313" key="11">
    <source>
        <dbReference type="EMBL" id="QEC71994.1"/>
    </source>
</evidence>
<evidence type="ECO:0000256" key="3">
    <source>
        <dbReference type="ARBA" id="ARBA00006669"/>
    </source>
</evidence>
<feature type="transmembrane region" description="Helical" evidence="10">
    <location>
        <begin position="168"/>
        <end position="185"/>
    </location>
</feature>
<evidence type="ECO:0000256" key="4">
    <source>
        <dbReference type="ARBA" id="ARBA00017522"/>
    </source>
</evidence>
<gene>
    <name evidence="11" type="ORF">FSB73_10235</name>
</gene>
<keyword evidence="12" id="KW-1185">Reference proteome</keyword>
<feature type="transmembrane region" description="Helical" evidence="10">
    <location>
        <begin position="49"/>
        <end position="68"/>
    </location>
</feature>
<dbReference type="OrthoDB" id="9791248at2"/>
<dbReference type="NCBIfam" id="TIGR01528">
    <property type="entry name" value="NMN_trans_PnuC"/>
    <property type="match status" value="1"/>
</dbReference>
<evidence type="ECO:0000256" key="1">
    <source>
        <dbReference type="ARBA" id="ARBA00002672"/>
    </source>
</evidence>
<evidence type="ECO:0000256" key="6">
    <source>
        <dbReference type="ARBA" id="ARBA00022475"/>
    </source>
</evidence>
<keyword evidence="8 10" id="KW-1133">Transmembrane helix</keyword>
<keyword evidence="9 10" id="KW-0472">Membrane</keyword>
<dbReference type="GO" id="GO:0005886">
    <property type="term" value="C:plasma membrane"/>
    <property type="evidence" value="ECO:0007669"/>
    <property type="project" value="UniProtKB-SubCell"/>
</dbReference>
<dbReference type="PANTHER" id="PTHR36122:SF2">
    <property type="entry name" value="NICOTINAMIDE RIBOSIDE TRANSPORTER PNUC"/>
    <property type="match status" value="1"/>
</dbReference>
<dbReference type="InterPro" id="IPR006419">
    <property type="entry name" value="NMN_transpt_PnuC"/>
</dbReference>
<proteinExistence type="inferred from homology"/>
<evidence type="ECO:0000256" key="9">
    <source>
        <dbReference type="ARBA" id="ARBA00023136"/>
    </source>
</evidence>